<proteinExistence type="predicted"/>
<name>A0A7X0TTX0_9GAMM</name>
<gene>
    <name evidence="1" type="ORF">HNQ55_002197</name>
</gene>
<dbReference type="AlphaFoldDB" id="A0A7X0TTX0"/>
<dbReference type="EMBL" id="JACHHU010000017">
    <property type="protein sequence ID" value="MBB6543676.1"/>
    <property type="molecule type" value="Genomic_DNA"/>
</dbReference>
<dbReference type="Pfam" id="PF20196">
    <property type="entry name" value="DUF6559"/>
    <property type="match status" value="1"/>
</dbReference>
<reference evidence="1 2" key="1">
    <citation type="submission" date="2020-08" db="EMBL/GenBank/DDBJ databases">
        <title>Genomic Encyclopedia of Type Strains, Phase IV (KMG-IV): sequencing the most valuable type-strain genomes for metagenomic binning, comparative biology and taxonomic classification.</title>
        <authorList>
            <person name="Goeker M."/>
        </authorList>
    </citation>
    <scope>NUCLEOTIDE SEQUENCE [LARGE SCALE GENOMIC DNA]</scope>
    <source>
        <strain evidence="1 2">DSM 26287</strain>
    </source>
</reference>
<comment type="caution">
    <text evidence="1">The sequence shown here is derived from an EMBL/GenBank/DDBJ whole genome shotgun (WGS) entry which is preliminary data.</text>
</comment>
<evidence type="ECO:0000313" key="2">
    <source>
        <dbReference type="Proteomes" id="UP000537141"/>
    </source>
</evidence>
<dbReference type="Proteomes" id="UP000537141">
    <property type="component" value="Unassembled WGS sequence"/>
</dbReference>
<dbReference type="RefSeq" id="WP_184424455.1">
    <property type="nucleotide sequence ID" value="NZ_AP027362.1"/>
</dbReference>
<keyword evidence="2" id="KW-1185">Reference proteome</keyword>
<evidence type="ECO:0000313" key="1">
    <source>
        <dbReference type="EMBL" id="MBB6543676.1"/>
    </source>
</evidence>
<protein>
    <submittedName>
        <fullName evidence="1">Uncharacterized protein</fullName>
    </submittedName>
</protein>
<sequence>MFKYWSIKKYGSKLLPTLEKYYGVKNFYTPSEIRTTVYQQDFNPDYLPLAYLLFLNSADVKSVFAKEFPLICPENYKRETLAYLHKKQYLGFLHILNQH</sequence>
<accession>A0A7X0TTX0</accession>
<organism evidence="1 2">
    <name type="scientific">Thalassotalea piscium</name>
    <dbReference type="NCBI Taxonomy" id="1230533"/>
    <lineage>
        <taxon>Bacteria</taxon>
        <taxon>Pseudomonadati</taxon>
        <taxon>Pseudomonadota</taxon>
        <taxon>Gammaproteobacteria</taxon>
        <taxon>Alteromonadales</taxon>
        <taxon>Colwelliaceae</taxon>
        <taxon>Thalassotalea</taxon>
    </lineage>
</organism>
<dbReference type="InterPro" id="IPR046689">
    <property type="entry name" value="DUF6559"/>
</dbReference>